<dbReference type="InterPro" id="IPR045863">
    <property type="entry name" value="CorA_TM1_TM2"/>
</dbReference>
<keyword evidence="3 7" id="KW-1133">Transmembrane helix</keyword>
<dbReference type="InterPro" id="IPR050829">
    <property type="entry name" value="CorA_MIT"/>
</dbReference>
<dbReference type="SMART" id="SM00248">
    <property type="entry name" value="ANK"/>
    <property type="match status" value="3"/>
</dbReference>
<dbReference type="GO" id="GO:0016020">
    <property type="term" value="C:membrane"/>
    <property type="evidence" value="ECO:0007669"/>
    <property type="project" value="UniProtKB-SubCell"/>
</dbReference>
<dbReference type="GO" id="GO:0046873">
    <property type="term" value="F:metal ion transmembrane transporter activity"/>
    <property type="evidence" value="ECO:0007669"/>
    <property type="project" value="InterPro"/>
</dbReference>
<dbReference type="HOGENOM" id="CLU_276488_0_0_1"/>
<keyword evidence="4 7" id="KW-0472">Membrane</keyword>
<feature type="repeat" description="ANK" evidence="5">
    <location>
        <begin position="211"/>
        <end position="243"/>
    </location>
</feature>
<comment type="subcellular location">
    <subcellularLocation>
        <location evidence="1">Membrane</location>
        <topology evidence="1">Multi-pass membrane protein</topology>
    </subcellularLocation>
</comment>
<evidence type="ECO:0000256" key="3">
    <source>
        <dbReference type="ARBA" id="ARBA00022989"/>
    </source>
</evidence>
<dbReference type="InterPro" id="IPR002110">
    <property type="entry name" value="Ankyrin_rpt"/>
</dbReference>
<dbReference type="SUPFAM" id="SSF48403">
    <property type="entry name" value="Ankyrin repeat"/>
    <property type="match status" value="1"/>
</dbReference>
<feature type="region of interest" description="Disordered" evidence="6">
    <location>
        <begin position="979"/>
        <end position="1005"/>
    </location>
</feature>
<feature type="transmembrane region" description="Helical" evidence="7">
    <location>
        <begin position="1118"/>
        <end position="1136"/>
    </location>
</feature>
<dbReference type="PANTHER" id="PTHR47685">
    <property type="entry name" value="MAGNESIUM TRANSPORT PROTEIN CORA"/>
    <property type="match status" value="1"/>
</dbReference>
<proteinExistence type="predicted"/>
<evidence type="ECO:0000256" key="7">
    <source>
        <dbReference type="SAM" id="Phobius"/>
    </source>
</evidence>
<reference evidence="9" key="1">
    <citation type="journal article" date="2013" name="Ind. Biotechnol.">
        <title>Comparative genomics analysis of Trichoderma reesei strains.</title>
        <authorList>
            <person name="Koike H."/>
            <person name="Aerts A."/>
            <person name="LaButti K."/>
            <person name="Grigoriev I.V."/>
            <person name="Baker S.E."/>
        </authorList>
    </citation>
    <scope>NUCLEOTIDE SEQUENCE [LARGE SCALE GENOMIC DNA]</scope>
    <source>
        <strain evidence="9">ATCC 56765 / BCRC 32924 / NRRL 11460 / Rut C-30</strain>
    </source>
</reference>
<keyword evidence="2 7" id="KW-0812">Transmembrane</keyword>
<feature type="region of interest" description="Disordered" evidence="6">
    <location>
        <begin position="835"/>
        <end position="875"/>
    </location>
</feature>
<evidence type="ECO:0000256" key="2">
    <source>
        <dbReference type="ARBA" id="ARBA00022692"/>
    </source>
</evidence>
<evidence type="ECO:0000256" key="5">
    <source>
        <dbReference type="PROSITE-ProRule" id="PRU00023"/>
    </source>
</evidence>
<dbReference type="InterPro" id="IPR036770">
    <property type="entry name" value="Ankyrin_rpt-contain_sf"/>
</dbReference>
<evidence type="ECO:0000256" key="4">
    <source>
        <dbReference type="ARBA" id="ARBA00023136"/>
    </source>
</evidence>
<dbReference type="Gene3D" id="1.20.58.340">
    <property type="entry name" value="Magnesium transport protein CorA, transmembrane region"/>
    <property type="match status" value="1"/>
</dbReference>
<feature type="compositionally biased region" description="Polar residues" evidence="6">
    <location>
        <begin position="982"/>
        <end position="993"/>
    </location>
</feature>
<dbReference type="Gene3D" id="1.25.40.20">
    <property type="entry name" value="Ankyrin repeat-containing domain"/>
    <property type="match status" value="2"/>
</dbReference>
<organism evidence="8 9">
    <name type="scientific">Hypocrea jecorina (strain ATCC 56765 / BCRC 32924 / NRRL 11460 / Rut C-30)</name>
    <name type="common">Trichoderma reesei</name>
    <dbReference type="NCBI Taxonomy" id="1344414"/>
    <lineage>
        <taxon>Eukaryota</taxon>
        <taxon>Fungi</taxon>
        <taxon>Dikarya</taxon>
        <taxon>Ascomycota</taxon>
        <taxon>Pezizomycotina</taxon>
        <taxon>Sordariomycetes</taxon>
        <taxon>Hypocreomycetidae</taxon>
        <taxon>Hypocreales</taxon>
        <taxon>Hypocreaceae</taxon>
        <taxon>Trichoderma</taxon>
    </lineage>
</organism>
<accession>A0A024SG53</accession>
<dbReference type="OrthoDB" id="4898535at2759"/>
<dbReference type="KEGG" id="trr:M419DRAFT_73139"/>
<name>A0A024SG53_HYPJR</name>
<keyword evidence="5" id="KW-0040">ANK repeat</keyword>
<dbReference type="PANTHER" id="PTHR47685:SF1">
    <property type="entry name" value="MAGNESIUM TRANSPORT PROTEIN CORA"/>
    <property type="match status" value="1"/>
</dbReference>
<dbReference type="EMBL" id="KI911141">
    <property type="protein sequence ID" value="ETS04550.1"/>
    <property type="molecule type" value="Genomic_DNA"/>
</dbReference>
<evidence type="ECO:0000256" key="6">
    <source>
        <dbReference type="SAM" id="MobiDB-lite"/>
    </source>
</evidence>
<evidence type="ECO:0000256" key="1">
    <source>
        <dbReference type="ARBA" id="ARBA00004141"/>
    </source>
</evidence>
<dbReference type="InterPro" id="IPR002523">
    <property type="entry name" value="MgTranspt_CorA/ZnTranspt_ZntB"/>
</dbReference>
<dbReference type="PROSITE" id="PS50088">
    <property type="entry name" value="ANK_REPEAT"/>
    <property type="match status" value="1"/>
</dbReference>
<evidence type="ECO:0000313" key="9">
    <source>
        <dbReference type="Proteomes" id="UP000024376"/>
    </source>
</evidence>
<dbReference type="Proteomes" id="UP000024376">
    <property type="component" value="Unassembled WGS sequence"/>
</dbReference>
<dbReference type="Pfam" id="PF01544">
    <property type="entry name" value="CorA"/>
    <property type="match status" value="1"/>
</dbReference>
<gene>
    <name evidence="8" type="ORF">M419DRAFT_73139</name>
</gene>
<dbReference type="SUPFAM" id="SSF144083">
    <property type="entry name" value="Magnesium transport protein CorA, transmembrane region"/>
    <property type="match status" value="1"/>
</dbReference>
<evidence type="ECO:0000313" key="8">
    <source>
        <dbReference type="EMBL" id="ETS04550.1"/>
    </source>
</evidence>
<protein>
    <submittedName>
        <fullName evidence="8">Uncharacterized protein</fullName>
    </submittedName>
</protein>
<dbReference type="AlphaFoldDB" id="A0A024SG53"/>
<feature type="transmembrane region" description="Helical" evidence="7">
    <location>
        <begin position="1075"/>
        <end position="1098"/>
    </location>
</feature>
<sequence length="1151" mass="130273">MQILSPPRLIRTIDIADRATSVRQVENHLHGALVSIDLDCSENLFYGHKNLVVKFCLSFTTRHQDGFHKSVAIKKAKVGYFRPDNDIRKMITAASQPTPPGIEGHNMFKEGRVEVKMQQVQGVSSIRIVVLLDAYPSNMELSAHLSTPPTPNEVAQPSRAFMSASRAFNASSPDDERLQRLLCWTAALGYKKLFAAYLDQGPSVLIMEDELGWTPFSLAAFSGRGSVIQLALQRGGTLSSRKKTAKGPSPLEAAARSQDPNIFNTFLKTLKYLKDLESDLPEKLPKPDNLPELTDNELEEELEGAVSGEQMSTVRRLVELLQPEEDRAKANWLAQRMVQAAAGGDLCLVQVLKSRGADVNCKVPGGTRGRPDAQFNRAGGQTTTPLMEAIWNDMVHVAEFLIIHGAEDDEALRTAVRKKQHNTIRALLHAGTPVTEAARQELINIASAEKDSTTLMLLKLEKGTGKLATYNNLHRDVDELFEATVVDFYDNKPPTFEELTVDALMQKRENYFERNETSFKWFHLPANNMKWAEALIGKIHHEDPAATSKVLDPKRWAKRQHEGELGSAHARFMIPACHDFSEAFKHKKKLGHENPDRHVLLFMPYLHWDEEWKMRERARLIAKNSPGMRWEEIPEEERKPKREELLLRRYLFEEASPNPNSRHVLHVRRTLDQSLYHNLKDTRIRDGDQAVHRYQSSDGNKKQRPIIMVDQLWLWILVGPSGKADTVVTCFSSRDWYDVGMDTDAPLLDERRTTDVLQITKSYLQQRPNAVKSPYDLAGVIASRCSRALLDHSSDMLNFAEVYENSISSIMDEEAALFNTFNTLMQTRSKVYEQASKPNETENGPGIENATDGTPLPESQHSQADGILQGRKHSIESSEQHCINYRAYARDREIPDDDDLKRLSKETGEAKINHLIALLEKFGRFYVLDITREITLLRLIKDIQDELAMMEKVFAEQQELLESLGLIIHTMDRHNPDLNDPVHTSSPNTNLSCRSGAERSRTGESQNLLMDRAHYDYDSDDDELLGDELTGTFSQLNTLVDLKQKQNNMIDTRTARLQAEQSHLMTLEAEKQGRTLMVFTIVTIIFLPLSFIAAFFAIPAKEFDNSSLTLGYVSKVTFPLSAAISLVFIAIGFLASKWNPEKIRNKWKHVV</sequence>